<name>A0A5C4SV36_9BACL</name>
<organism evidence="1 2">
    <name type="scientific">Paenibacillus hemerocallicola</name>
    <dbReference type="NCBI Taxonomy" id="1172614"/>
    <lineage>
        <taxon>Bacteria</taxon>
        <taxon>Bacillati</taxon>
        <taxon>Bacillota</taxon>
        <taxon>Bacilli</taxon>
        <taxon>Bacillales</taxon>
        <taxon>Paenibacillaceae</taxon>
        <taxon>Paenibacillus</taxon>
    </lineage>
</organism>
<keyword evidence="2" id="KW-1185">Reference proteome</keyword>
<proteinExistence type="predicted"/>
<dbReference type="AlphaFoldDB" id="A0A5C4SV36"/>
<dbReference type="InterPro" id="IPR006311">
    <property type="entry name" value="TAT_signal"/>
</dbReference>
<dbReference type="InterPro" id="IPR011050">
    <property type="entry name" value="Pectin_lyase_fold/virulence"/>
</dbReference>
<dbReference type="EMBL" id="VDCQ01000123">
    <property type="protein sequence ID" value="TNJ54736.1"/>
    <property type="molecule type" value="Genomic_DNA"/>
</dbReference>
<dbReference type="PROSITE" id="PS51318">
    <property type="entry name" value="TAT"/>
    <property type="match status" value="1"/>
</dbReference>
<evidence type="ECO:0000313" key="1">
    <source>
        <dbReference type="EMBL" id="TNJ54736.1"/>
    </source>
</evidence>
<dbReference type="InterPro" id="IPR012334">
    <property type="entry name" value="Pectin_lyas_fold"/>
</dbReference>
<gene>
    <name evidence="1" type="ORF">FE784_39820</name>
</gene>
<dbReference type="SMART" id="SM00710">
    <property type="entry name" value="PbH1"/>
    <property type="match status" value="9"/>
</dbReference>
<dbReference type="InterPro" id="IPR006626">
    <property type="entry name" value="PbH1"/>
</dbReference>
<reference evidence="1 2" key="1">
    <citation type="submission" date="2019-05" db="EMBL/GenBank/DDBJ databases">
        <title>We sequenced the genome of Paenibacillus hemerocallicola KCTC 33185 for further insight into its adaptation and study the phylogeny of Paenibacillus.</title>
        <authorList>
            <person name="Narsing Rao M.P."/>
        </authorList>
    </citation>
    <scope>NUCLEOTIDE SEQUENCE [LARGE SCALE GENOMIC DNA]</scope>
    <source>
        <strain evidence="1 2">KCTC 33185</strain>
    </source>
</reference>
<protein>
    <submittedName>
        <fullName evidence="1">Uncharacterized protein</fullName>
    </submittedName>
</protein>
<dbReference type="Gene3D" id="2.160.20.10">
    <property type="entry name" value="Single-stranded right-handed beta-helix, Pectin lyase-like"/>
    <property type="match status" value="2"/>
</dbReference>
<comment type="caution">
    <text evidence="1">The sequence shown here is derived from an EMBL/GenBank/DDBJ whole genome shotgun (WGS) entry which is preliminary data.</text>
</comment>
<sequence length="603" mass="64774">MGITMTNGNKHDMQTNNVQQADNLISRRALLATLGVAGAALGSTALLLPGWAEAAPGGSVNNDVYAKEPGGVPGQIDTIITRLNNMCAINIKDYGAVGDGTTDDTEAFRNAALTGKPLIVPRTDAFYKVSGTIFIRNSIYGIGMPEIRMEGADGTVGKRLLAIASYKGSGLHVTGLHLNGQYTGGSAGEQSHLLRVTDSRHVYIHHNRFDSAYGDCIYFGSDYLGPCEDVHVYSNMLIDPWRCAVSIVSARRVWVRDNVILDGFDYVATIDIEPNRTNSGSDIVEDVWIENNIYDSVGVFVNSYNPNAAFKNKRLTIRGNQGQARYFFRCNAGDVGNTEDVSITDNIFYGSVGDARMFTTGRVRKGLEIRGNRDAGTGGAGWNIANAEAPVICNNTIEVNRLIAMSVRNCNRILMCGNTIKHVYSSYGAIRISGPEPSTGNVISHNVLVGSDYGIRFDTIVTDTVVSGNSIEAARQCIYLAPEASGSDVRIMPDNVFSGAGAPVGNAGYVQRLMTPEGLAKGAAVSWADNVTTTGEWVRGSLVYRTDVSSSDYVGWVCVTSGTPGVWEPFGRIGEERLVLRSTMGSRYAVTVTDTGSLQTTLL</sequence>
<evidence type="ECO:0000313" key="2">
    <source>
        <dbReference type="Proteomes" id="UP000307943"/>
    </source>
</evidence>
<dbReference type="Proteomes" id="UP000307943">
    <property type="component" value="Unassembled WGS sequence"/>
</dbReference>
<dbReference type="OrthoDB" id="2492063at2"/>
<accession>A0A5C4SV36</accession>
<dbReference type="SUPFAM" id="SSF51126">
    <property type="entry name" value="Pectin lyase-like"/>
    <property type="match status" value="2"/>
</dbReference>